<dbReference type="SMART" id="SM00091">
    <property type="entry name" value="PAS"/>
    <property type="match status" value="3"/>
</dbReference>
<evidence type="ECO:0000259" key="9">
    <source>
        <dbReference type="PROSITE" id="PS50112"/>
    </source>
</evidence>
<dbReference type="EMBL" id="BMYZ01000001">
    <property type="protein sequence ID" value="GGY66879.1"/>
    <property type="molecule type" value="Genomic_DNA"/>
</dbReference>
<dbReference type="Gene3D" id="3.30.450.20">
    <property type="entry name" value="PAS domain"/>
    <property type="match status" value="3"/>
</dbReference>
<dbReference type="SUPFAM" id="SSF55874">
    <property type="entry name" value="ATPase domain of HSP90 chaperone/DNA topoisomerase II/histidine kinase"/>
    <property type="match status" value="1"/>
</dbReference>
<dbReference type="Pfam" id="PF00989">
    <property type="entry name" value="PAS"/>
    <property type="match status" value="1"/>
</dbReference>
<feature type="domain" description="PAC" evidence="10">
    <location>
        <begin position="449"/>
        <end position="500"/>
    </location>
</feature>
<keyword evidence="7" id="KW-0472">Membrane</keyword>
<comment type="caution">
    <text evidence="12">The sequence shown here is derived from an EMBL/GenBank/DDBJ whole genome shotgun (WGS) entry which is preliminary data.</text>
</comment>
<dbReference type="InterPro" id="IPR013655">
    <property type="entry name" value="PAS_fold_3"/>
</dbReference>
<dbReference type="Gene3D" id="2.10.70.100">
    <property type="match status" value="1"/>
</dbReference>
<feature type="domain" description="PAS" evidence="9">
    <location>
        <begin position="246"/>
        <end position="291"/>
    </location>
</feature>
<evidence type="ECO:0000256" key="6">
    <source>
        <dbReference type="ARBA" id="ARBA00022777"/>
    </source>
</evidence>
<dbReference type="Pfam" id="PF02518">
    <property type="entry name" value="HATPase_c"/>
    <property type="match status" value="1"/>
</dbReference>
<dbReference type="PANTHER" id="PTHR43304">
    <property type="entry name" value="PHYTOCHROME-LIKE PROTEIN CPH1"/>
    <property type="match status" value="1"/>
</dbReference>
<feature type="domain" description="PAC" evidence="10">
    <location>
        <begin position="323"/>
        <end position="373"/>
    </location>
</feature>
<dbReference type="SMART" id="SM00388">
    <property type="entry name" value="HisKA"/>
    <property type="match status" value="1"/>
</dbReference>
<feature type="domain" description="HAMP" evidence="11">
    <location>
        <begin position="192"/>
        <end position="245"/>
    </location>
</feature>
<name>A0ABQ3AX24_9GAMM</name>
<evidence type="ECO:0000256" key="1">
    <source>
        <dbReference type="ARBA" id="ARBA00000085"/>
    </source>
</evidence>
<dbReference type="SUPFAM" id="SSF158472">
    <property type="entry name" value="HAMP domain-like"/>
    <property type="match status" value="1"/>
</dbReference>
<evidence type="ECO:0000256" key="4">
    <source>
        <dbReference type="ARBA" id="ARBA00022553"/>
    </source>
</evidence>
<dbReference type="PROSITE" id="PS50113">
    <property type="entry name" value="PAC"/>
    <property type="match status" value="3"/>
</dbReference>
<dbReference type="NCBIfam" id="TIGR00229">
    <property type="entry name" value="sensory_box"/>
    <property type="match status" value="2"/>
</dbReference>
<dbReference type="InterPro" id="IPR000700">
    <property type="entry name" value="PAS-assoc_C"/>
</dbReference>
<dbReference type="InterPro" id="IPR004358">
    <property type="entry name" value="Sig_transdc_His_kin-like_C"/>
</dbReference>
<comment type="catalytic activity">
    <reaction evidence="1">
        <text>ATP + protein L-histidine = ADP + protein N-phospho-L-histidine.</text>
        <dbReference type="EC" id="2.7.13.3"/>
    </reaction>
</comment>
<dbReference type="PROSITE" id="PS50112">
    <property type="entry name" value="PAS"/>
    <property type="match status" value="2"/>
</dbReference>
<dbReference type="PROSITE" id="PS50109">
    <property type="entry name" value="HIS_KIN"/>
    <property type="match status" value="1"/>
</dbReference>
<dbReference type="Gene3D" id="1.10.287.130">
    <property type="match status" value="1"/>
</dbReference>
<keyword evidence="7" id="KW-0812">Transmembrane</keyword>
<dbReference type="EC" id="2.7.13.3" evidence="3"/>
<dbReference type="InterPro" id="IPR013767">
    <property type="entry name" value="PAS_fold"/>
</dbReference>
<evidence type="ECO:0000259" key="11">
    <source>
        <dbReference type="PROSITE" id="PS50885"/>
    </source>
</evidence>
<dbReference type="CDD" id="cd00130">
    <property type="entry name" value="PAS"/>
    <property type="match status" value="3"/>
</dbReference>
<reference evidence="13" key="1">
    <citation type="journal article" date="2019" name="Int. J. Syst. Evol. Microbiol.">
        <title>The Global Catalogue of Microorganisms (GCM) 10K type strain sequencing project: providing services to taxonomists for standard genome sequencing and annotation.</title>
        <authorList>
            <consortium name="The Broad Institute Genomics Platform"/>
            <consortium name="The Broad Institute Genome Sequencing Center for Infectious Disease"/>
            <person name="Wu L."/>
            <person name="Ma J."/>
        </authorList>
    </citation>
    <scope>NUCLEOTIDE SEQUENCE [LARGE SCALE GENOMIC DNA]</scope>
    <source>
        <strain evidence="13">KCTC 32239</strain>
    </source>
</reference>
<comment type="subcellular location">
    <subcellularLocation>
        <location evidence="2">Membrane</location>
    </subcellularLocation>
</comment>
<evidence type="ECO:0000313" key="13">
    <source>
        <dbReference type="Proteomes" id="UP000619761"/>
    </source>
</evidence>
<dbReference type="InterPro" id="IPR000014">
    <property type="entry name" value="PAS"/>
</dbReference>
<dbReference type="Gene3D" id="3.30.565.10">
    <property type="entry name" value="Histidine kinase-like ATPase, C-terminal domain"/>
    <property type="match status" value="1"/>
</dbReference>
<evidence type="ECO:0000313" key="12">
    <source>
        <dbReference type="EMBL" id="GGY66879.1"/>
    </source>
</evidence>
<dbReference type="InterPro" id="IPR036890">
    <property type="entry name" value="HATPase_C_sf"/>
</dbReference>
<evidence type="ECO:0000256" key="3">
    <source>
        <dbReference type="ARBA" id="ARBA00012438"/>
    </source>
</evidence>
<keyword evidence="5" id="KW-0808">Transferase</keyword>
<dbReference type="InterPro" id="IPR001610">
    <property type="entry name" value="PAC"/>
</dbReference>
<evidence type="ECO:0000256" key="5">
    <source>
        <dbReference type="ARBA" id="ARBA00022679"/>
    </source>
</evidence>
<accession>A0ABQ3AX24</accession>
<dbReference type="Proteomes" id="UP000619761">
    <property type="component" value="Unassembled WGS sequence"/>
</dbReference>
<gene>
    <name evidence="12" type="ORF">GCM10011613_08640</name>
</gene>
<feature type="domain" description="PAS" evidence="9">
    <location>
        <begin position="501"/>
        <end position="571"/>
    </location>
</feature>
<dbReference type="InterPro" id="IPR005467">
    <property type="entry name" value="His_kinase_dom"/>
</dbReference>
<dbReference type="InterPro" id="IPR003594">
    <property type="entry name" value="HATPase_dom"/>
</dbReference>
<proteinExistence type="predicted"/>
<dbReference type="PRINTS" id="PR00344">
    <property type="entry name" value="BCTRLSENSOR"/>
</dbReference>
<dbReference type="InterPro" id="IPR003661">
    <property type="entry name" value="HisK_dim/P_dom"/>
</dbReference>
<feature type="domain" description="Histidine kinase" evidence="8">
    <location>
        <begin position="652"/>
        <end position="863"/>
    </location>
</feature>
<dbReference type="Pfam" id="PF08447">
    <property type="entry name" value="PAS_3"/>
    <property type="match status" value="1"/>
</dbReference>
<organism evidence="12 13">
    <name type="scientific">Cellvibrio zantedeschiae</name>
    <dbReference type="NCBI Taxonomy" id="1237077"/>
    <lineage>
        <taxon>Bacteria</taxon>
        <taxon>Pseudomonadati</taxon>
        <taxon>Pseudomonadota</taxon>
        <taxon>Gammaproteobacteria</taxon>
        <taxon>Cellvibrionales</taxon>
        <taxon>Cellvibrionaceae</taxon>
        <taxon>Cellvibrio</taxon>
    </lineage>
</organism>
<evidence type="ECO:0000259" key="8">
    <source>
        <dbReference type="PROSITE" id="PS50109"/>
    </source>
</evidence>
<evidence type="ECO:0000256" key="7">
    <source>
        <dbReference type="SAM" id="Phobius"/>
    </source>
</evidence>
<protein>
    <recommendedName>
        <fullName evidence="3">histidine kinase</fullName>
        <ecNumber evidence="3">2.7.13.3</ecNumber>
    </recommendedName>
</protein>
<dbReference type="InterPro" id="IPR036097">
    <property type="entry name" value="HisK_dim/P_sf"/>
</dbReference>
<keyword evidence="4" id="KW-0597">Phosphoprotein</keyword>
<dbReference type="SUPFAM" id="SSF55785">
    <property type="entry name" value="PYP-like sensor domain (PAS domain)"/>
    <property type="match status" value="3"/>
</dbReference>
<sequence>MAVLVIAIGSIAFMQIHTVSALAHELYEKPLQISNAAQRIKNEIDALNRHLKNIAIQKSTKDLQDIPQVVKSSEKRIVADVNIIRKSDPKLDELLNNLTLEVKRWNSFSLESWQQLEQQNVELYATRTVYDGQEFVLSIDEKLEVISLQAQQDIVDINKSVAKIEEEARQLVIVIVTIFLGAGLTVASLITRSLTFQLQKLRRAMLAIADEKPNQSIPFLDHKEEIGEMARALAVFHDNFSARRDLETRLLQVVEAMPNGVVMVNADGIMEIINAQAEKIFGYDRVELLGEPVEKLIPSGAAKSHAHNRNSFFANPSPRRMGAGRELFGLRRDGTEFPLEIGLAPVETKDGLKVLASIVDITERRNADIALNESRERLELTTRINQIGVWEYMVEEGKLIWNDAMFEMYGRNKNYFTWDIQAWKQCVHPNDLPIVEKLFQDSIKNLTPYDCKFRIIQPDGTIKHLHAKAKIERTRQNQLRMLGTNIDVTREELALAKVHNVEALRSAIVEFSEDAIISKTPTGVITSWNIGATNMFGFSAAEAIGKPIKDLVFPPDLIHEEESLLAQVRSGIVIKHFETKRRCKDGRIINVSITLSPIKDADGNIIGVSAIKRDITETIETAKILAARKTELEFSNHELERSNKELETFAYVASHDLKSPLRGIAQLSTWIEEDLAANETNSVIEHTGLLRNRIQRMEKLLDDLLIFYRAGKVEGQMLEVDINKMVKEIFEIQNNKPGLRLEITNSLPTFTTLSTPFELVIRNFFSNAIKHHDKQEGIIQVGAKVLDDNFFEFSICDDGPGIPEKFQARIFGMFQTLKPRDELEGSGMGLALIKKIVETYGGRVTLKSTGRGSCFSFSWPQNIRRRQEND</sequence>
<dbReference type="SMART" id="SM00086">
    <property type="entry name" value="PAC"/>
    <property type="match status" value="3"/>
</dbReference>
<dbReference type="SUPFAM" id="SSF47384">
    <property type="entry name" value="Homodimeric domain of signal transducing histidine kinase"/>
    <property type="match status" value="1"/>
</dbReference>
<keyword evidence="6" id="KW-0418">Kinase</keyword>
<dbReference type="InterPro" id="IPR003660">
    <property type="entry name" value="HAMP_dom"/>
</dbReference>
<keyword evidence="7" id="KW-1133">Transmembrane helix</keyword>
<dbReference type="SMART" id="SM00387">
    <property type="entry name" value="HATPase_c"/>
    <property type="match status" value="1"/>
</dbReference>
<keyword evidence="13" id="KW-1185">Reference proteome</keyword>
<dbReference type="SMART" id="SM00304">
    <property type="entry name" value="HAMP"/>
    <property type="match status" value="1"/>
</dbReference>
<dbReference type="PANTHER" id="PTHR43304:SF1">
    <property type="entry name" value="PAC DOMAIN-CONTAINING PROTEIN"/>
    <property type="match status" value="1"/>
</dbReference>
<evidence type="ECO:0000256" key="2">
    <source>
        <dbReference type="ARBA" id="ARBA00004370"/>
    </source>
</evidence>
<dbReference type="Gene3D" id="6.10.340.10">
    <property type="match status" value="1"/>
</dbReference>
<dbReference type="PROSITE" id="PS50885">
    <property type="entry name" value="HAMP"/>
    <property type="match status" value="1"/>
</dbReference>
<feature type="domain" description="PAC" evidence="10">
    <location>
        <begin position="575"/>
        <end position="627"/>
    </location>
</feature>
<dbReference type="Pfam" id="PF13426">
    <property type="entry name" value="PAS_9"/>
    <property type="match status" value="1"/>
</dbReference>
<dbReference type="InterPro" id="IPR035965">
    <property type="entry name" value="PAS-like_dom_sf"/>
</dbReference>
<dbReference type="InterPro" id="IPR052162">
    <property type="entry name" value="Sensor_kinase/Photoreceptor"/>
</dbReference>
<evidence type="ECO:0000259" key="10">
    <source>
        <dbReference type="PROSITE" id="PS50113"/>
    </source>
</evidence>
<feature type="transmembrane region" description="Helical" evidence="7">
    <location>
        <begin position="171"/>
        <end position="195"/>
    </location>
</feature>
<dbReference type="CDD" id="cd00082">
    <property type="entry name" value="HisKA"/>
    <property type="match status" value="1"/>
</dbReference>